<keyword evidence="3" id="KW-1185">Reference proteome</keyword>
<reference evidence="2 3" key="1">
    <citation type="submission" date="2021-06" db="EMBL/GenBank/DDBJ databases">
        <title>Rhodobacteraceae bacterium strain HSP-20.</title>
        <authorList>
            <person name="Chen W.-M."/>
        </authorList>
    </citation>
    <scope>NUCLEOTIDE SEQUENCE [LARGE SCALE GENOMIC DNA]</scope>
    <source>
        <strain evidence="2 3">HSP-20</strain>
    </source>
</reference>
<comment type="caution">
    <text evidence="2">The sequence shown here is derived from an EMBL/GenBank/DDBJ whole genome shotgun (WGS) entry which is preliminary data.</text>
</comment>
<protein>
    <recommendedName>
        <fullName evidence="4">CTP synthetase</fullName>
    </recommendedName>
</protein>
<accession>A0ABS6JC31</accession>
<proteinExistence type="predicted"/>
<dbReference type="EMBL" id="JAAATX020000016">
    <property type="protein sequence ID" value="MBU9699945.1"/>
    <property type="molecule type" value="Genomic_DNA"/>
</dbReference>
<evidence type="ECO:0008006" key="4">
    <source>
        <dbReference type="Google" id="ProtNLM"/>
    </source>
</evidence>
<sequence length="59" mass="5979">MSRLFFLLYSLVGPSLAGAAIVAVLTAGMVTLKPILLAAAAGFALGLPVALLLARRLQG</sequence>
<organism evidence="2 3">
    <name type="scientific">Paragemmobacter amnigenus</name>
    <dbReference type="NCBI Taxonomy" id="2852097"/>
    <lineage>
        <taxon>Bacteria</taxon>
        <taxon>Pseudomonadati</taxon>
        <taxon>Pseudomonadota</taxon>
        <taxon>Alphaproteobacteria</taxon>
        <taxon>Rhodobacterales</taxon>
        <taxon>Paracoccaceae</taxon>
        <taxon>Paragemmobacter</taxon>
    </lineage>
</organism>
<name>A0ABS6JC31_9RHOB</name>
<keyword evidence="1" id="KW-1133">Transmembrane helix</keyword>
<evidence type="ECO:0000256" key="1">
    <source>
        <dbReference type="SAM" id="Phobius"/>
    </source>
</evidence>
<evidence type="ECO:0000313" key="3">
    <source>
        <dbReference type="Proteomes" id="UP000731907"/>
    </source>
</evidence>
<evidence type="ECO:0000313" key="2">
    <source>
        <dbReference type="EMBL" id="MBU9699945.1"/>
    </source>
</evidence>
<dbReference type="RefSeq" id="WP_161764001.1">
    <property type="nucleotide sequence ID" value="NZ_JAAATX020000016.1"/>
</dbReference>
<dbReference type="Proteomes" id="UP000731907">
    <property type="component" value="Unassembled WGS sequence"/>
</dbReference>
<feature type="transmembrane region" description="Helical" evidence="1">
    <location>
        <begin position="35"/>
        <end position="54"/>
    </location>
</feature>
<keyword evidence="1" id="KW-0472">Membrane</keyword>
<gene>
    <name evidence="2" type="ORF">GU927_019055</name>
</gene>
<keyword evidence="1" id="KW-0812">Transmembrane</keyword>